<dbReference type="InterPro" id="IPR010995">
    <property type="entry name" value="DNA_repair_Rad51/TF_NusA_a-hlx"/>
</dbReference>
<dbReference type="PATRIC" id="fig|937777.3.peg.1538"/>
<dbReference type="SUPFAM" id="SSF57997">
    <property type="entry name" value="Tropomyosin"/>
    <property type="match status" value="1"/>
</dbReference>
<dbReference type="STRING" id="937777.Deipe_1536"/>
<accession>L0A1M8</accession>
<reference evidence="3" key="1">
    <citation type="submission" date="2012-03" db="EMBL/GenBank/DDBJ databases">
        <title>Complete sequence of chromosome of Deinococcus peraridilitoris DSM 19664.</title>
        <authorList>
            <person name="Lucas S."/>
            <person name="Copeland A."/>
            <person name="Lapidus A."/>
            <person name="Glavina del Rio T."/>
            <person name="Dalin E."/>
            <person name="Tice H."/>
            <person name="Bruce D."/>
            <person name="Goodwin L."/>
            <person name="Pitluck S."/>
            <person name="Peters L."/>
            <person name="Mikhailova N."/>
            <person name="Lu M."/>
            <person name="Kyrpides N."/>
            <person name="Mavromatis K."/>
            <person name="Ivanova N."/>
            <person name="Brettin T."/>
            <person name="Detter J.C."/>
            <person name="Han C."/>
            <person name="Larimer F."/>
            <person name="Land M."/>
            <person name="Hauser L."/>
            <person name="Markowitz V."/>
            <person name="Cheng J.-F."/>
            <person name="Hugenholtz P."/>
            <person name="Woyke T."/>
            <person name="Wu D."/>
            <person name="Pukall R."/>
            <person name="Steenblock K."/>
            <person name="Brambilla E."/>
            <person name="Klenk H.-P."/>
            <person name="Eisen J.A."/>
        </authorList>
    </citation>
    <scope>NUCLEOTIDE SEQUENCE [LARGE SCALE GENOMIC DNA]</scope>
    <source>
        <strain evidence="3">DSM 19664 / LMG 22246 / CIP 109416 / KR-200</strain>
    </source>
</reference>
<sequence length="211" mass="22771">MTQPNPAATDAPTIPEKLVVTKLLWTGSAWLQPGTPFDQQQVDEAQVRHYLTHGFVADAEQIEAARNPEATEAKVEASAAERKALQLQTQLKNATGEVQQLNGKLQTLAGQLDERDTALRALQASLDAAQKQRDGNAEKVRTLEGQLAEFQTLGPLLPEGLTPNARKSLIEAGFVGKQALARATDEELRTLDDVGPGTVTKLREFAPSASQ</sequence>
<proteinExistence type="predicted"/>
<feature type="coiled-coil region" evidence="1">
    <location>
        <begin position="70"/>
        <end position="132"/>
    </location>
</feature>
<dbReference type="AlphaFoldDB" id="L0A1M8"/>
<dbReference type="GO" id="GO:0000166">
    <property type="term" value="F:nucleotide binding"/>
    <property type="evidence" value="ECO:0007669"/>
    <property type="project" value="InterPro"/>
</dbReference>
<organism evidence="2 3">
    <name type="scientific">Deinococcus peraridilitoris (strain DSM 19664 / LMG 22246 / CIP 109416 / KR-200)</name>
    <dbReference type="NCBI Taxonomy" id="937777"/>
    <lineage>
        <taxon>Bacteria</taxon>
        <taxon>Thermotogati</taxon>
        <taxon>Deinococcota</taxon>
        <taxon>Deinococci</taxon>
        <taxon>Deinococcales</taxon>
        <taxon>Deinococcaceae</taxon>
        <taxon>Deinococcus</taxon>
    </lineage>
</organism>
<evidence type="ECO:0008006" key="4">
    <source>
        <dbReference type="Google" id="ProtNLM"/>
    </source>
</evidence>
<dbReference type="Gene3D" id="1.20.5.340">
    <property type="match status" value="1"/>
</dbReference>
<evidence type="ECO:0000313" key="3">
    <source>
        <dbReference type="Proteomes" id="UP000010467"/>
    </source>
</evidence>
<dbReference type="RefSeq" id="WP_015235385.1">
    <property type="nucleotide sequence ID" value="NC_019793.1"/>
</dbReference>
<evidence type="ECO:0000313" key="2">
    <source>
        <dbReference type="EMBL" id="AFZ67077.1"/>
    </source>
</evidence>
<dbReference type="HOGENOM" id="CLU_1303239_0_0_0"/>
<gene>
    <name evidence="2" type="ordered locus">Deipe_1536</name>
</gene>
<name>L0A1M8_DEIPD</name>
<protein>
    <recommendedName>
        <fullName evidence="4">Helix-hairpin-helix domain-containing protein</fullName>
    </recommendedName>
</protein>
<keyword evidence="3" id="KW-1185">Reference proteome</keyword>
<keyword evidence="1" id="KW-0175">Coiled coil</keyword>
<dbReference type="EMBL" id="CP003382">
    <property type="protein sequence ID" value="AFZ67077.1"/>
    <property type="molecule type" value="Genomic_DNA"/>
</dbReference>
<dbReference type="KEGG" id="dpd:Deipe_1536"/>
<evidence type="ECO:0000256" key="1">
    <source>
        <dbReference type="SAM" id="Coils"/>
    </source>
</evidence>
<dbReference type="SUPFAM" id="SSF47794">
    <property type="entry name" value="Rad51 N-terminal domain-like"/>
    <property type="match status" value="1"/>
</dbReference>
<dbReference type="Proteomes" id="UP000010467">
    <property type="component" value="Chromosome"/>
</dbReference>